<feature type="compositionally biased region" description="Basic and acidic residues" evidence="6">
    <location>
        <begin position="402"/>
        <end position="415"/>
    </location>
</feature>
<dbReference type="InterPro" id="IPR031970">
    <property type="entry name" value="Anillin_N"/>
</dbReference>
<dbReference type="GO" id="GO:0032059">
    <property type="term" value="C:bleb"/>
    <property type="evidence" value="ECO:0007669"/>
    <property type="project" value="UniProtKB-SubCell"/>
</dbReference>
<dbReference type="GO" id="GO:0000281">
    <property type="term" value="P:mitotic cytokinesis"/>
    <property type="evidence" value="ECO:0007669"/>
    <property type="project" value="TreeGrafter"/>
</dbReference>
<feature type="compositionally biased region" description="Basic and acidic residues" evidence="6">
    <location>
        <begin position="425"/>
        <end position="435"/>
    </location>
</feature>
<comment type="function">
    <text evidence="3">Required for cytokinesis. Essential for the structural integrity of the cleavage furrow and for completion of cleavage furrow ingression. Plays a role in bleb assembly during metaphase and anaphase of mitosis. May play a significant role in podocyte cell migration.</text>
</comment>
<evidence type="ECO:0000259" key="7">
    <source>
        <dbReference type="PROSITE" id="PS50003"/>
    </source>
</evidence>
<dbReference type="Gene3D" id="2.30.29.30">
    <property type="entry name" value="Pleckstrin-homology domain (PH domain)/Phosphotyrosine-binding domain (PTB)"/>
    <property type="match status" value="1"/>
</dbReference>
<dbReference type="GO" id="GO:0005826">
    <property type="term" value="C:actomyosin contractile ring"/>
    <property type="evidence" value="ECO:0007669"/>
    <property type="project" value="TreeGrafter"/>
</dbReference>
<keyword evidence="1" id="KW-0175">Coiled coil</keyword>
<evidence type="ECO:0000256" key="1">
    <source>
        <dbReference type="ARBA" id="ARBA00023054"/>
    </source>
</evidence>
<dbReference type="PANTHER" id="PTHR21538:SF27">
    <property type="entry name" value="ANILLIN"/>
    <property type="match status" value="1"/>
</dbReference>
<gene>
    <name evidence="8" type="primary">ANLN</name>
</gene>
<feature type="region of interest" description="Disordered" evidence="6">
    <location>
        <begin position="158"/>
        <end position="201"/>
    </location>
</feature>
<dbReference type="GO" id="GO:0000915">
    <property type="term" value="P:actomyosin contractile ring assembly"/>
    <property type="evidence" value="ECO:0007669"/>
    <property type="project" value="TreeGrafter"/>
</dbReference>
<dbReference type="GO" id="GO:0031106">
    <property type="term" value="P:septin ring organization"/>
    <property type="evidence" value="ECO:0007669"/>
    <property type="project" value="TreeGrafter"/>
</dbReference>
<evidence type="ECO:0000256" key="4">
    <source>
        <dbReference type="ARBA" id="ARBA00065617"/>
    </source>
</evidence>
<dbReference type="InterPro" id="IPR012966">
    <property type="entry name" value="AHD"/>
</dbReference>
<dbReference type="Pfam" id="PF00169">
    <property type="entry name" value="PH"/>
    <property type="match status" value="1"/>
</dbReference>
<evidence type="ECO:0000256" key="3">
    <source>
        <dbReference type="ARBA" id="ARBA00057106"/>
    </source>
</evidence>
<dbReference type="SUPFAM" id="SSF50729">
    <property type="entry name" value="PH domain-like"/>
    <property type="match status" value="1"/>
</dbReference>
<reference evidence="8" key="1">
    <citation type="submission" date="2019-03" db="UniProtKB">
        <authorList>
            <consortium name="Ensembl"/>
        </authorList>
    </citation>
    <scope>IDENTIFICATION</scope>
</reference>
<dbReference type="GeneTree" id="ENSGT00390000008749"/>
<name>A0A452TC53_URSMA</name>
<dbReference type="InterPro" id="IPR051364">
    <property type="entry name" value="Cytokinesis/Rho-signaling"/>
</dbReference>
<protein>
    <recommendedName>
        <fullName evidence="5">Anillin</fullName>
    </recommendedName>
</protein>
<dbReference type="Pfam" id="PF16018">
    <property type="entry name" value="Anillin_N"/>
    <property type="match status" value="2"/>
</dbReference>
<feature type="compositionally biased region" description="Basic and acidic residues" evidence="6">
    <location>
        <begin position="175"/>
        <end position="194"/>
    </location>
</feature>
<evidence type="ECO:0000256" key="5">
    <source>
        <dbReference type="ARBA" id="ARBA00071355"/>
    </source>
</evidence>
<feature type="region of interest" description="Disordered" evidence="6">
    <location>
        <begin position="1"/>
        <end position="70"/>
    </location>
</feature>
<dbReference type="AlphaFoldDB" id="A0A452TC53"/>
<dbReference type="PROSITE" id="PS50003">
    <property type="entry name" value="PH_DOMAIN"/>
    <property type="match status" value="1"/>
</dbReference>
<comment type="subunit">
    <text evidence="4">Interacts with F-actin. Interacts with CD2AP. May interact with RHOA. Interacts with FZR1/CDH1 during mitotic exit.</text>
</comment>
<dbReference type="FunFam" id="2.30.29.30:FF:000111">
    <property type="entry name" value="anillin isoform X1"/>
    <property type="match status" value="1"/>
</dbReference>
<comment type="subcellular location">
    <subcellularLocation>
        <location evidence="2">Cell projection</location>
        <location evidence="2">Bleb</location>
    </subcellularLocation>
</comment>
<feature type="region of interest" description="Disordered" evidence="6">
    <location>
        <begin position="401"/>
        <end position="435"/>
    </location>
</feature>
<proteinExistence type="predicted"/>
<evidence type="ECO:0000256" key="2">
    <source>
        <dbReference type="ARBA" id="ARBA00043945"/>
    </source>
</evidence>
<organism evidence="8">
    <name type="scientific">Ursus maritimus</name>
    <name type="common">Polar bear</name>
    <name type="synonym">Thalarctos maritimus</name>
    <dbReference type="NCBI Taxonomy" id="29073"/>
    <lineage>
        <taxon>Eukaryota</taxon>
        <taxon>Metazoa</taxon>
        <taxon>Chordata</taxon>
        <taxon>Craniata</taxon>
        <taxon>Vertebrata</taxon>
        <taxon>Euteleostomi</taxon>
        <taxon>Mammalia</taxon>
        <taxon>Eutheria</taxon>
        <taxon>Laurasiatheria</taxon>
        <taxon>Carnivora</taxon>
        <taxon>Caniformia</taxon>
        <taxon>Ursidae</taxon>
        <taxon>Ursus</taxon>
    </lineage>
</organism>
<dbReference type="PANTHER" id="PTHR21538">
    <property type="entry name" value="ANILLIN/RHOTEKIN RTKN"/>
    <property type="match status" value="1"/>
</dbReference>
<dbReference type="SMART" id="SM00233">
    <property type="entry name" value="PH"/>
    <property type="match status" value="1"/>
</dbReference>
<accession>A0A452TC53</accession>
<dbReference type="CDD" id="cd01263">
    <property type="entry name" value="PH_anillin"/>
    <property type="match status" value="1"/>
</dbReference>
<feature type="domain" description="PH" evidence="7">
    <location>
        <begin position="721"/>
        <end position="796"/>
    </location>
</feature>
<sequence length="834" mass="92916">MAERPTAAARSVTHAKRAREPLSEASNQQQPLPGSEEKSCTKPSPSKKRCSDATEVEVSNLENEKPVEAASAKPWLNSRLEAAAGSSVKTRMQKLAEQRRRWDNNDLAGMNDMDGVVLQICLSQMQLVKSSTISITDAKNCEGQNPELLQKTPVNPLKTEVSKPVEKSTVSQTVRPKEELNREVCRQSQSKDKSATSGGVGIKPFLERFGERCQEHSKQSPARSTPHRTPVITPNTRAIQERLFKQNTSSSTTHLAQQLKQEREKELACLRGRFDKGNLWSAEKGENSRSKQVDTKQVCSAIPLICKGLSHRIHLLKSFPEVVRETEMSVDDDDDINSSKVINDIFSDVLVEGELDVEKSEEEMDQEEQEDALNISSMSLLAPLAQTVGVVSPESLVSSPRLELKDASVSDESPKPGKFQRTRVPRAESGDSIGSEDRDLLYSIDAYRSQRFKETERPSIKQVIVRKEDVTSKLDEKKNAFPGQVNIKQKMQELNNEINLQQTVIYQASQALNCCVDEDHGKGSLEEAEAERLLLIATEKRALLIDELNKLKNEGPQRKNKTAPIAASEFVPSKGSVTLSEIRLPLKADFVCGTVQKPDAANYYFLIILKAGAENMVATPLACTSNSLNGDALTFTTTFTLQDVSNDFEINIEVYSLVSSEIMASPGGLNAVRTSNFALVGSYTLSLASVGNTKFALDKVPFLSPLEGHIYLKIKCQVNSSVEERGFLTIFEDVSGFGAWHRRWCVLSGNCISYWTYPDDEKRKNPIGRINLANCTSHQIEPANREFCARRNTFELITVRPQREDDRETLVSQCRDTLCVTKYVLGYKYKHFCP</sequence>
<dbReference type="InterPro" id="IPR001849">
    <property type="entry name" value="PH_domain"/>
</dbReference>
<dbReference type="Pfam" id="PF08174">
    <property type="entry name" value="Anillin"/>
    <property type="match status" value="1"/>
</dbReference>
<evidence type="ECO:0000313" key="8">
    <source>
        <dbReference type="Ensembl" id="ENSUMAP00000005509"/>
    </source>
</evidence>
<dbReference type="InterPro" id="IPR037840">
    <property type="entry name" value="PH_Anillin"/>
</dbReference>
<dbReference type="InterPro" id="IPR011993">
    <property type="entry name" value="PH-like_dom_sf"/>
</dbReference>
<evidence type="ECO:0000256" key="6">
    <source>
        <dbReference type="SAM" id="MobiDB-lite"/>
    </source>
</evidence>
<dbReference type="Ensembl" id="ENSUMAT00000006642.1">
    <property type="protein sequence ID" value="ENSUMAP00000005509.1"/>
    <property type="gene ID" value="ENSUMAG00000004086.1"/>
</dbReference>